<organism evidence="2 3">
    <name type="scientific">Actinoallomurus oryzae</name>
    <dbReference type="NCBI Taxonomy" id="502180"/>
    <lineage>
        <taxon>Bacteria</taxon>
        <taxon>Bacillati</taxon>
        <taxon>Actinomycetota</taxon>
        <taxon>Actinomycetes</taxon>
        <taxon>Streptosporangiales</taxon>
        <taxon>Thermomonosporaceae</taxon>
        <taxon>Actinoallomurus</taxon>
    </lineage>
</organism>
<evidence type="ECO:0000256" key="1">
    <source>
        <dbReference type="SAM" id="MobiDB-lite"/>
    </source>
</evidence>
<keyword evidence="3" id="KW-1185">Reference proteome</keyword>
<accession>A0ABP8R083</accession>
<dbReference type="Proteomes" id="UP001500503">
    <property type="component" value="Unassembled WGS sequence"/>
</dbReference>
<dbReference type="EMBL" id="BAABHF010000049">
    <property type="protein sequence ID" value="GAA4514721.1"/>
    <property type="molecule type" value="Genomic_DNA"/>
</dbReference>
<proteinExistence type="predicted"/>
<feature type="compositionally biased region" description="Low complexity" evidence="1">
    <location>
        <begin position="8"/>
        <end position="20"/>
    </location>
</feature>
<evidence type="ECO:0000313" key="3">
    <source>
        <dbReference type="Proteomes" id="UP001500503"/>
    </source>
</evidence>
<evidence type="ECO:0000313" key="2">
    <source>
        <dbReference type="EMBL" id="GAA4514721.1"/>
    </source>
</evidence>
<feature type="region of interest" description="Disordered" evidence="1">
    <location>
        <begin position="1"/>
        <end position="38"/>
    </location>
</feature>
<reference evidence="3" key="1">
    <citation type="journal article" date="2019" name="Int. J. Syst. Evol. Microbiol.">
        <title>The Global Catalogue of Microorganisms (GCM) 10K type strain sequencing project: providing services to taxonomists for standard genome sequencing and annotation.</title>
        <authorList>
            <consortium name="The Broad Institute Genomics Platform"/>
            <consortium name="The Broad Institute Genome Sequencing Center for Infectious Disease"/>
            <person name="Wu L."/>
            <person name="Ma J."/>
        </authorList>
    </citation>
    <scope>NUCLEOTIDE SEQUENCE [LARGE SCALE GENOMIC DNA]</scope>
    <source>
        <strain evidence="3">JCM 17933</strain>
    </source>
</reference>
<comment type="caution">
    <text evidence="2">The sequence shown here is derived from an EMBL/GenBank/DDBJ whole genome shotgun (WGS) entry which is preliminary data.</text>
</comment>
<sequence>MTGAVARGEPNAGPVAAGVGADDKEWPFGPPAEWPPEEHALSANTKTTKMIRIALSKTRASPYWSDYRV</sequence>
<protein>
    <submittedName>
        <fullName evidence="2">Uncharacterized protein</fullName>
    </submittedName>
</protein>
<gene>
    <name evidence="2" type="ORF">GCM10023191_083630</name>
</gene>
<name>A0ABP8R083_9ACTN</name>